<accession>A0ACC0YDU9</accession>
<evidence type="ECO:0000313" key="2">
    <source>
        <dbReference type="Proteomes" id="UP001163603"/>
    </source>
</evidence>
<sequence>MGTFLNKIKWQTSTFLHEKYKIARLALADVSEAELLAEEATNGDPWGPEARIMTKIADASFDVDDYWRVVDVLHRRFYNFDWKQWRESYKSLVLLEFLITHGPEDLAEEFQCETDIIQELATFKYIDERGLNWGAIMQKRAESILNLLRGGKILKEARLKAIKTTNEIQGFGSDSMTASPSSSTSSAASRTSSFGSYATSNSALSDICDFNKLDLIPCPGKEVTTNYSQGGIQEEKPSSFKANNNGFEGLHLWDSPRGEETGSLLDSEDVDIEDGEGKDGLISGICSKLGISPCKKFDGEKVAFRTFSDMNNRSAKKWFDRQYSMGY</sequence>
<keyword evidence="2" id="KW-1185">Reference proteome</keyword>
<gene>
    <name evidence="1" type="ORF">Pint_25091</name>
</gene>
<reference evidence="2" key="1">
    <citation type="journal article" date="2023" name="G3 (Bethesda)">
        <title>Genome assembly and association tests identify interacting loci associated with vigor, precocity, and sex in interspecific pistachio rootstocks.</title>
        <authorList>
            <person name="Palmer W."/>
            <person name="Jacygrad E."/>
            <person name="Sagayaradj S."/>
            <person name="Cavanaugh K."/>
            <person name="Han R."/>
            <person name="Bertier L."/>
            <person name="Beede B."/>
            <person name="Kafkas S."/>
            <person name="Golino D."/>
            <person name="Preece J."/>
            <person name="Michelmore R."/>
        </authorList>
    </citation>
    <scope>NUCLEOTIDE SEQUENCE [LARGE SCALE GENOMIC DNA]</scope>
</reference>
<proteinExistence type="predicted"/>
<organism evidence="1 2">
    <name type="scientific">Pistacia integerrima</name>
    <dbReference type="NCBI Taxonomy" id="434235"/>
    <lineage>
        <taxon>Eukaryota</taxon>
        <taxon>Viridiplantae</taxon>
        <taxon>Streptophyta</taxon>
        <taxon>Embryophyta</taxon>
        <taxon>Tracheophyta</taxon>
        <taxon>Spermatophyta</taxon>
        <taxon>Magnoliopsida</taxon>
        <taxon>eudicotyledons</taxon>
        <taxon>Gunneridae</taxon>
        <taxon>Pentapetalae</taxon>
        <taxon>rosids</taxon>
        <taxon>malvids</taxon>
        <taxon>Sapindales</taxon>
        <taxon>Anacardiaceae</taxon>
        <taxon>Pistacia</taxon>
    </lineage>
</organism>
<dbReference type="EMBL" id="CM047742">
    <property type="protein sequence ID" value="KAJ0034988.1"/>
    <property type="molecule type" value="Genomic_DNA"/>
</dbReference>
<protein>
    <submittedName>
        <fullName evidence="1">Uncharacterized protein</fullName>
    </submittedName>
</protein>
<dbReference type="Proteomes" id="UP001163603">
    <property type="component" value="Chromosome 7"/>
</dbReference>
<comment type="caution">
    <text evidence="1">The sequence shown here is derived from an EMBL/GenBank/DDBJ whole genome shotgun (WGS) entry which is preliminary data.</text>
</comment>
<evidence type="ECO:0000313" key="1">
    <source>
        <dbReference type="EMBL" id="KAJ0034988.1"/>
    </source>
</evidence>
<name>A0ACC0YDU9_9ROSI</name>